<evidence type="ECO:0000313" key="3">
    <source>
        <dbReference type="EMBL" id="KDE07659.1"/>
    </source>
</evidence>
<name>U5H474_USTV1</name>
<reference evidence="3 5" key="3">
    <citation type="journal article" date="2015" name="BMC Genomics">
        <title>Sex and parasites: genomic and transcriptomic analysis of Microbotryum lychnidis-dioicae, the biotrophic and plant-castrating anther smut fungus.</title>
        <authorList>
            <person name="Perlin M.H."/>
            <person name="Amselem J."/>
            <person name="Fontanillas E."/>
            <person name="Toh S.S."/>
            <person name="Chen Z."/>
            <person name="Goldberg J."/>
            <person name="Duplessis S."/>
            <person name="Henrissat B."/>
            <person name="Young S."/>
            <person name="Zeng Q."/>
            <person name="Aguileta G."/>
            <person name="Petit E."/>
            <person name="Badouin H."/>
            <person name="Andrews J."/>
            <person name="Razeeq D."/>
            <person name="Gabaldon T."/>
            <person name="Quesneville H."/>
            <person name="Giraud T."/>
            <person name="Hood M.E."/>
            <person name="Schultz D.J."/>
            <person name="Cuomo C.A."/>
        </authorList>
    </citation>
    <scope>NUCLEOTIDE SEQUENCE [LARGE SCALE GENOMIC DNA]</scope>
    <source>
        <strain evidence="3">P1A1 Lamole</strain>
        <strain evidence="5">p1A1 Lamole</strain>
    </source>
</reference>
<dbReference type="EMBL" id="GL541657">
    <property type="protein sequence ID" value="KDE07659.1"/>
    <property type="molecule type" value="Genomic_DNA"/>
</dbReference>
<sequence length="150" mass="16325">MDTFWKKPELKFDAALIPPLLFFAIPVFMISIRVRNYLKGSSGANTYDPKTGLGKGAPGFTTAGTRKVALPAHLVARIKSGEDVSAEEVTEALELEEERLRRKAQDALEAEQRAKKGIKTMKVPESVDSSWLPPGSTVVGGSGGARRRKK</sequence>
<dbReference type="EMBL" id="AEIJ01000215">
    <property type="status" value="NOT_ANNOTATED_CDS"/>
    <property type="molecule type" value="Genomic_DNA"/>
</dbReference>
<evidence type="ECO:0000313" key="4">
    <source>
        <dbReference type="EnsemblFungi" id="MVLG_02120T0"/>
    </source>
</evidence>
<organism evidence="3">
    <name type="scientific">Microbotryum lychnidis-dioicae (strain p1A1 Lamole / MvSl-1064)</name>
    <name type="common">Anther smut fungus</name>
    <dbReference type="NCBI Taxonomy" id="683840"/>
    <lineage>
        <taxon>Eukaryota</taxon>
        <taxon>Fungi</taxon>
        <taxon>Dikarya</taxon>
        <taxon>Basidiomycota</taxon>
        <taxon>Pucciniomycotina</taxon>
        <taxon>Microbotryomycetes</taxon>
        <taxon>Microbotryales</taxon>
        <taxon>Microbotryaceae</taxon>
        <taxon>Microbotryum</taxon>
    </lineage>
</organism>
<dbReference type="Proteomes" id="UP000017200">
    <property type="component" value="Unassembled WGS sequence"/>
</dbReference>
<gene>
    <name evidence="3" type="ORF">MVLG_02120</name>
</gene>
<keyword evidence="2" id="KW-0812">Transmembrane</keyword>
<keyword evidence="2" id="KW-1133">Transmembrane helix</keyword>
<feature type="transmembrane region" description="Helical" evidence="2">
    <location>
        <begin position="12"/>
        <end position="32"/>
    </location>
</feature>
<dbReference type="AlphaFoldDB" id="U5H474"/>
<dbReference type="EnsemblFungi" id="MVLG_02120T0">
    <property type="protein sequence ID" value="MVLG_02120T0"/>
    <property type="gene ID" value="MVLG_02120"/>
</dbReference>
<keyword evidence="5" id="KW-1185">Reference proteome</keyword>
<feature type="region of interest" description="Disordered" evidence="1">
    <location>
        <begin position="106"/>
        <end position="150"/>
    </location>
</feature>
<dbReference type="OrthoDB" id="3260758at2759"/>
<reference evidence="3" key="2">
    <citation type="submission" date="2010-11" db="EMBL/GenBank/DDBJ databases">
        <authorList>
            <consortium name="The Broad Institute Genome Sequencing Platform"/>
            <person name="Earl A."/>
            <person name="Ward D."/>
            <person name="Feldgarden M."/>
            <person name="Gevers D."/>
            <person name="Butler R."/>
            <person name="Young S.K."/>
            <person name="Zeng Q."/>
            <person name="Gargeya S."/>
            <person name="Fitzgerald M."/>
            <person name="Haas B."/>
            <person name="Abouelleil A."/>
            <person name="Alvarado L."/>
            <person name="Arachchi H.M."/>
            <person name="Berlin A."/>
            <person name="Brown A."/>
            <person name="Chapman S.B."/>
            <person name="Chen Z."/>
            <person name="Dunbar C."/>
            <person name="Freedman E."/>
            <person name="Gearin G."/>
            <person name="Gellesch M."/>
            <person name="Goldberg J."/>
            <person name="Griggs A."/>
            <person name="Gujja S."/>
            <person name="Heilman E."/>
            <person name="Heiman D."/>
            <person name="Howarth C."/>
            <person name="Larson L."/>
            <person name="Lui A."/>
            <person name="MacDonald P.J.P."/>
            <person name="Mehta T."/>
            <person name="Montmayeur A."/>
            <person name="Murphy C."/>
            <person name="Neiman D."/>
            <person name="Pearson M."/>
            <person name="Priest M."/>
            <person name="Roberts A."/>
            <person name="Saif S."/>
            <person name="Shea T."/>
            <person name="Shenoy N."/>
            <person name="Sisk P."/>
            <person name="Stolte C."/>
            <person name="Sykes S."/>
            <person name="White J."/>
            <person name="Yandava C."/>
            <person name="Wortman J."/>
            <person name="Nusbaum C."/>
            <person name="Birren B."/>
        </authorList>
    </citation>
    <scope>NUCLEOTIDE SEQUENCE</scope>
    <source>
        <strain evidence="3">P1A1 Lamole</strain>
    </source>
</reference>
<proteinExistence type="predicted"/>
<reference evidence="5" key="1">
    <citation type="submission" date="2010-11" db="EMBL/GenBank/DDBJ databases">
        <title>The genome sequence of Microbotryum violaceum strain p1A1 Lamole.</title>
        <authorList>
            <person name="Cuomo C."/>
            <person name="Perlin M."/>
            <person name="Young S.K."/>
            <person name="Zeng Q."/>
            <person name="Gargeya S."/>
            <person name="Alvarado L."/>
            <person name="Berlin A."/>
            <person name="Chapman S.B."/>
            <person name="Chen Z."/>
            <person name="Freedman E."/>
            <person name="Gellesch M."/>
            <person name="Goldberg J."/>
            <person name="Griggs A."/>
            <person name="Gujja S."/>
            <person name="Heilman E."/>
            <person name="Heiman D."/>
            <person name="Howarth C."/>
            <person name="Mehta T."/>
            <person name="Neiman D."/>
            <person name="Pearson M."/>
            <person name="Roberts A."/>
            <person name="Saif S."/>
            <person name="Shea T."/>
            <person name="Shenoy N."/>
            <person name="Sisk P."/>
            <person name="Stolte C."/>
            <person name="Sykes S."/>
            <person name="White J."/>
            <person name="Yandava C."/>
            <person name="Haas B."/>
            <person name="Nusbaum C."/>
            <person name="Birren B."/>
        </authorList>
    </citation>
    <scope>NUCLEOTIDE SEQUENCE [LARGE SCALE GENOMIC DNA]</scope>
    <source>
        <strain evidence="5">p1A1 Lamole</strain>
    </source>
</reference>
<dbReference type="HOGENOM" id="CLU_2028465_0_0_1"/>
<evidence type="ECO:0000256" key="1">
    <source>
        <dbReference type="SAM" id="MobiDB-lite"/>
    </source>
</evidence>
<reference evidence="4" key="4">
    <citation type="submission" date="2015-06" db="UniProtKB">
        <authorList>
            <consortium name="EnsemblFungi"/>
        </authorList>
    </citation>
    <scope>IDENTIFICATION</scope>
</reference>
<keyword evidence="2" id="KW-0472">Membrane</keyword>
<evidence type="ECO:0000313" key="5">
    <source>
        <dbReference type="Proteomes" id="UP000017200"/>
    </source>
</evidence>
<dbReference type="InParanoid" id="U5H474"/>
<accession>U5H474</accession>
<evidence type="ECO:0000256" key="2">
    <source>
        <dbReference type="SAM" id="Phobius"/>
    </source>
</evidence>
<protein>
    <submittedName>
        <fullName evidence="3 4">Uncharacterized protein</fullName>
    </submittedName>
</protein>